<keyword evidence="12" id="KW-1185">Reference proteome</keyword>
<evidence type="ECO:0000256" key="7">
    <source>
        <dbReference type="ARBA" id="ARBA00022833"/>
    </source>
</evidence>
<evidence type="ECO:0000256" key="3">
    <source>
        <dbReference type="ARBA" id="ARBA00007353"/>
    </source>
</evidence>
<evidence type="ECO:0000313" key="12">
    <source>
        <dbReference type="Proteomes" id="UP000199476"/>
    </source>
</evidence>
<dbReference type="RefSeq" id="WP_089758466.1">
    <property type="nucleotide sequence ID" value="NZ_FNGO01000004.1"/>
</dbReference>
<evidence type="ECO:0000256" key="1">
    <source>
        <dbReference type="ARBA" id="ARBA00000553"/>
    </source>
</evidence>
<evidence type="ECO:0000256" key="4">
    <source>
        <dbReference type="ARBA" id="ARBA00022679"/>
    </source>
</evidence>
<dbReference type="InterPro" id="IPR011324">
    <property type="entry name" value="Cytotoxic_necrot_fac-like_cat"/>
</dbReference>
<accession>A0A1G9JMF5</accession>
<dbReference type="InterPro" id="IPR003730">
    <property type="entry name" value="Cu_polyphenol_OxRdtase"/>
</dbReference>
<evidence type="ECO:0000256" key="10">
    <source>
        <dbReference type="ARBA" id="ARBA00049893"/>
    </source>
</evidence>
<evidence type="ECO:0000313" key="11">
    <source>
        <dbReference type="EMBL" id="SDL38482.1"/>
    </source>
</evidence>
<evidence type="ECO:0008006" key="13">
    <source>
        <dbReference type="Google" id="ProtNLM"/>
    </source>
</evidence>
<dbReference type="PANTHER" id="PTHR30616:SF2">
    <property type="entry name" value="PURINE NUCLEOSIDE PHOSPHORYLASE LACC1"/>
    <property type="match status" value="1"/>
</dbReference>
<dbReference type="OrthoDB" id="4279at2"/>
<comment type="catalytic activity">
    <reaction evidence="9">
        <text>adenosine + phosphate = alpha-D-ribose 1-phosphate + adenine</text>
        <dbReference type="Rhea" id="RHEA:27642"/>
        <dbReference type="ChEBI" id="CHEBI:16335"/>
        <dbReference type="ChEBI" id="CHEBI:16708"/>
        <dbReference type="ChEBI" id="CHEBI:43474"/>
        <dbReference type="ChEBI" id="CHEBI:57720"/>
        <dbReference type="EC" id="2.4.2.1"/>
    </reaction>
    <physiologicalReaction direction="left-to-right" evidence="9">
        <dbReference type="Rhea" id="RHEA:27643"/>
    </physiologicalReaction>
</comment>
<comment type="catalytic activity">
    <reaction evidence="1">
        <text>inosine + phosphate = alpha-D-ribose 1-phosphate + hypoxanthine</text>
        <dbReference type="Rhea" id="RHEA:27646"/>
        <dbReference type="ChEBI" id="CHEBI:17368"/>
        <dbReference type="ChEBI" id="CHEBI:17596"/>
        <dbReference type="ChEBI" id="CHEBI:43474"/>
        <dbReference type="ChEBI" id="CHEBI:57720"/>
        <dbReference type="EC" id="2.4.2.1"/>
    </reaction>
    <physiologicalReaction direction="left-to-right" evidence="1">
        <dbReference type="Rhea" id="RHEA:27647"/>
    </physiologicalReaction>
</comment>
<dbReference type="Proteomes" id="UP000199476">
    <property type="component" value="Unassembled WGS sequence"/>
</dbReference>
<comment type="similarity">
    <text evidence="3">Belongs to the purine nucleoside phosphorylase YfiH/LACC1 family.</text>
</comment>
<keyword evidence="5" id="KW-0479">Metal-binding</keyword>
<evidence type="ECO:0000256" key="6">
    <source>
        <dbReference type="ARBA" id="ARBA00022801"/>
    </source>
</evidence>
<protein>
    <recommendedName>
        <fullName evidence="13">Purine nucleoside phosphorylase</fullName>
    </recommendedName>
</protein>
<comment type="function">
    <text evidence="2">Purine nucleoside enzyme that catalyzes the phosphorolysis of adenosine and inosine nucleosides, yielding D-ribose 1-phosphate and the respective free bases, adenine and hypoxanthine. Also catalyzes the phosphorolysis of S-methyl-5'-thioadenosine into adenine and S-methyl-5-thio-alpha-D-ribose 1-phosphate. Also has adenosine deaminase activity.</text>
</comment>
<dbReference type="GO" id="GO:0016787">
    <property type="term" value="F:hydrolase activity"/>
    <property type="evidence" value="ECO:0007669"/>
    <property type="project" value="UniProtKB-KW"/>
</dbReference>
<comment type="catalytic activity">
    <reaction evidence="8">
        <text>adenosine + H2O + H(+) = inosine + NH4(+)</text>
        <dbReference type="Rhea" id="RHEA:24408"/>
        <dbReference type="ChEBI" id="CHEBI:15377"/>
        <dbReference type="ChEBI" id="CHEBI:15378"/>
        <dbReference type="ChEBI" id="CHEBI:16335"/>
        <dbReference type="ChEBI" id="CHEBI:17596"/>
        <dbReference type="ChEBI" id="CHEBI:28938"/>
        <dbReference type="EC" id="3.5.4.4"/>
    </reaction>
    <physiologicalReaction direction="left-to-right" evidence="8">
        <dbReference type="Rhea" id="RHEA:24409"/>
    </physiologicalReaction>
</comment>
<proteinExistence type="inferred from homology"/>
<organism evidence="11 12">
    <name type="scientific">Halarsenatibacter silvermanii</name>
    <dbReference type="NCBI Taxonomy" id="321763"/>
    <lineage>
        <taxon>Bacteria</taxon>
        <taxon>Bacillati</taxon>
        <taxon>Bacillota</taxon>
        <taxon>Clostridia</taxon>
        <taxon>Halanaerobiales</taxon>
        <taxon>Halarsenatibacteraceae</taxon>
        <taxon>Halarsenatibacter</taxon>
    </lineage>
</organism>
<dbReference type="InterPro" id="IPR038371">
    <property type="entry name" value="Cu_polyphenol_OxRdtase_sf"/>
</dbReference>
<name>A0A1G9JMF5_9FIRM</name>
<dbReference type="AlphaFoldDB" id="A0A1G9JMF5"/>
<evidence type="ECO:0000256" key="5">
    <source>
        <dbReference type="ARBA" id="ARBA00022723"/>
    </source>
</evidence>
<dbReference type="EMBL" id="FNGO01000004">
    <property type="protein sequence ID" value="SDL38482.1"/>
    <property type="molecule type" value="Genomic_DNA"/>
</dbReference>
<comment type="catalytic activity">
    <reaction evidence="10">
        <text>S-methyl-5'-thioadenosine + phosphate = 5-(methylsulfanyl)-alpha-D-ribose 1-phosphate + adenine</text>
        <dbReference type="Rhea" id="RHEA:11852"/>
        <dbReference type="ChEBI" id="CHEBI:16708"/>
        <dbReference type="ChEBI" id="CHEBI:17509"/>
        <dbReference type="ChEBI" id="CHEBI:43474"/>
        <dbReference type="ChEBI" id="CHEBI:58533"/>
        <dbReference type="EC" id="2.4.2.28"/>
    </reaction>
    <physiologicalReaction direction="left-to-right" evidence="10">
        <dbReference type="Rhea" id="RHEA:11853"/>
    </physiologicalReaction>
</comment>
<dbReference type="STRING" id="321763.SAMN04488692_10433"/>
<sequence>MFEYIEGERVNYFRYNFNSDGSAAAFISGRSDGFNSDLEQRKILYEELNIDHEQIVQPGQIHSAKILEPNCGSVYDNERPIPADAVICQNNNCLPQGLFADCVPVFLYHSSSKIKAIVHSGWKGTTRAIISMVLERLKYDYLLPFSGLKIAIGPAIQQENYQVDSRVYELFWKRLPVFMRGYSEEIFVEGETSSEFYLDLKKANYLLAVNSGVPSENIFVSDICTYDCDRLYSYRREGEQAGRMTALLLTAKTFESRNE</sequence>
<dbReference type="Pfam" id="PF02578">
    <property type="entry name" value="Cu-oxidase_4"/>
    <property type="match status" value="1"/>
</dbReference>
<dbReference type="SUPFAM" id="SSF64438">
    <property type="entry name" value="CNF1/YfiH-like putative cysteine hydrolases"/>
    <property type="match status" value="1"/>
</dbReference>
<dbReference type="GO" id="GO:0017061">
    <property type="term" value="F:S-methyl-5-thioadenosine phosphorylase activity"/>
    <property type="evidence" value="ECO:0007669"/>
    <property type="project" value="UniProtKB-EC"/>
</dbReference>
<dbReference type="Gene3D" id="3.60.140.10">
    <property type="entry name" value="CNF1/YfiH-like putative cysteine hydrolases"/>
    <property type="match status" value="1"/>
</dbReference>
<keyword evidence="7" id="KW-0862">Zinc</keyword>
<evidence type="ECO:0000256" key="8">
    <source>
        <dbReference type="ARBA" id="ARBA00047989"/>
    </source>
</evidence>
<keyword evidence="4" id="KW-0808">Transferase</keyword>
<dbReference type="CDD" id="cd16833">
    <property type="entry name" value="YfiH"/>
    <property type="match status" value="1"/>
</dbReference>
<reference evidence="11 12" key="1">
    <citation type="submission" date="2016-10" db="EMBL/GenBank/DDBJ databases">
        <authorList>
            <person name="de Groot N.N."/>
        </authorList>
    </citation>
    <scope>NUCLEOTIDE SEQUENCE [LARGE SCALE GENOMIC DNA]</scope>
    <source>
        <strain evidence="11 12">SLAS-1</strain>
    </source>
</reference>
<evidence type="ECO:0000256" key="2">
    <source>
        <dbReference type="ARBA" id="ARBA00003215"/>
    </source>
</evidence>
<evidence type="ECO:0000256" key="9">
    <source>
        <dbReference type="ARBA" id="ARBA00048968"/>
    </source>
</evidence>
<dbReference type="GO" id="GO:0005507">
    <property type="term" value="F:copper ion binding"/>
    <property type="evidence" value="ECO:0007669"/>
    <property type="project" value="TreeGrafter"/>
</dbReference>
<keyword evidence="6" id="KW-0378">Hydrolase</keyword>
<dbReference type="PANTHER" id="PTHR30616">
    <property type="entry name" value="UNCHARACTERIZED PROTEIN YFIH"/>
    <property type="match status" value="1"/>
</dbReference>
<gene>
    <name evidence="11" type="ORF">SAMN04488692_10433</name>
</gene>